<dbReference type="Proteomes" id="UP000285844">
    <property type="component" value="Unassembled WGS sequence"/>
</dbReference>
<dbReference type="RefSeq" id="WP_118008925.1">
    <property type="nucleotide sequence ID" value="NZ_QSBA01000003.1"/>
</dbReference>
<evidence type="ECO:0000313" key="2">
    <source>
        <dbReference type="EMBL" id="RHC11798.1"/>
    </source>
</evidence>
<dbReference type="InterPro" id="IPR051534">
    <property type="entry name" value="CBASS_pafABC_assoc_protein"/>
</dbReference>
<feature type="domain" description="WYL" evidence="1">
    <location>
        <begin position="142"/>
        <end position="216"/>
    </location>
</feature>
<dbReference type="PROSITE" id="PS52050">
    <property type="entry name" value="WYL"/>
    <property type="match status" value="1"/>
</dbReference>
<dbReference type="PANTHER" id="PTHR34580:SF1">
    <property type="entry name" value="PROTEIN PAFC"/>
    <property type="match status" value="1"/>
</dbReference>
<evidence type="ECO:0000259" key="1">
    <source>
        <dbReference type="Pfam" id="PF13280"/>
    </source>
</evidence>
<accession>A0A413YRV3</accession>
<comment type="caution">
    <text evidence="2">The sequence shown here is derived from an EMBL/GenBank/DDBJ whole genome shotgun (WGS) entry which is preliminary data.</text>
</comment>
<dbReference type="EMBL" id="QSHM01000017">
    <property type="protein sequence ID" value="RHC11798.1"/>
    <property type="molecule type" value="Genomic_DNA"/>
</dbReference>
<evidence type="ECO:0000313" key="3">
    <source>
        <dbReference type="Proteomes" id="UP000285844"/>
    </source>
</evidence>
<gene>
    <name evidence="2" type="ORF">DW858_11950</name>
</gene>
<dbReference type="AlphaFoldDB" id="A0A413YRV3"/>
<proteinExistence type="predicted"/>
<dbReference type="InterPro" id="IPR026881">
    <property type="entry name" value="WYL_dom"/>
</dbReference>
<name>A0A413YRV3_9FIRM</name>
<dbReference type="Pfam" id="PF13280">
    <property type="entry name" value="WYL"/>
    <property type="match status" value="1"/>
</dbReference>
<dbReference type="PANTHER" id="PTHR34580">
    <property type="match status" value="1"/>
</dbReference>
<reference evidence="2 3" key="1">
    <citation type="submission" date="2018-08" db="EMBL/GenBank/DDBJ databases">
        <title>A genome reference for cultivated species of the human gut microbiota.</title>
        <authorList>
            <person name="Zou Y."/>
            <person name="Xue W."/>
            <person name="Luo G."/>
        </authorList>
    </citation>
    <scope>NUCLEOTIDE SEQUENCE [LARGE SCALE GENOMIC DNA]</scope>
    <source>
        <strain evidence="2 3">AM37-3BH</strain>
    </source>
</reference>
<protein>
    <submittedName>
        <fullName evidence="2">WYL domain-containing transcriptional regulator</fullName>
    </submittedName>
</protein>
<sequence length="334" mass="39057">MATERKEKLIRVLQIMQTTDEKTPLNATQIVKRLDTEYELEGVERRSIYRDIALLQDCGYDIVQTEDKRSGWYMNTHAFADWQIKIMMDAVQQARCVSLNEATKIRENLLNLTSKRGRSRLTHMMQQHPGNVNVNENIGIYIETMLEAIYQHRKIEFQYTEINDSMKKVLRREGKKYLLNLYAIYWSDNNYYLIGAHDNHDNLVNYRLDRIVNLTMTDEKAIDAKEKVGVNPEMMIQDYIEKSVDHFQGELIRVEVEYEPGQAANAILYDFAGGNIRVRKLENGHCVASFQKMDSVTLVGLFMQHAGMYKVVGPEKLRNEVQERIQSAWKVYSR</sequence>
<organism evidence="2 3">
    <name type="scientific">Lachnospira eligens</name>
    <dbReference type="NCBI Taxonomy" id="39485"/>
    <lineage>
        <taxon>Bacteria</taxon>
        <taxon>Bacillati</taxon>
        <taxon>Bacillota</taxon>
        <taxon>Clostridia</taxon>
        <taxon>Lachnospirales</taxon>
        <taxon>Lachnospiraceae</taxon>
        <taxon>Lachnospira</taxon>
    </lineage>
</organism>